<dbReference type="InterPro" id="IPR050640">
    <property type="entry name" value="Bact_2-comp_sensor_kinase"/>
</dbReference>
<keyword evidence="4" id="KW-0418">Kinase</keyword>
<feature type="transmembrane region" description="Helical" evidence="2">
    <location>
        <begin position="192"/>
        <end position="212"/>
    </location>
</feature>
<feature type="transmembrane region" description="Helical" evidence="2">
    <location>
        <begin position="58"/>
        <end position="76"/>
    </location>
</feature>
<evidence type="ECO:0000256" key="2">
    <source>
        <dbReference type="SAM" id="Phobius"/>
    </source>
</evidence>
<reference evidence="5" key="1">
    <citation type="submission" date="2009-08" db="EMBL/GenBank/DDBJ databases">
        <title>The complete genome of Chitinophaga pinensis DSM 2588.</title>
        <authorList>
            <consortium name="US DOE Joint Genome Institute (JGI-PGF)"/>
            <person name="Lucas S."/>
            <person name="Copeland A."/>
            <person name="Lapidus A."/>
            <person name="Glavina del Rio T."/>
            <person name="Dalin E."/>
            <person name="Tice H."/>
            <person name="Bruce D."/>
            <person name="Goodwin L."/>
            <person name="Pitluck S."/>
            <person name="Kyrpides N."/>
            <person name="Mavromatis K."/>
            <person name="Ivanova N."/>
            <person name="Mikhailova N."/>
            <person name="Sims D."/>
            <person name="Meinche L."/>
            <person name="Brettin T."/>
            <person name="Detter J.C."/>
            <person name="Han C."/>
            <person name="Larimer F."/>
            <person name="Land M."/>
            <person name="Hauser L."/>
            <person name="Markowitz V."/>
            <person name="Cheng J.-F."/>
            <person name="Hugenholtz P."/>
            <person name="Woyke T."/>
            <person name="Wu D."/>
            <person name="Spring S."/>
            <person name="Klenk H.-P."/>
            <person name="Eisen J.A."/>
        </authorList>
    </citation>
    <scope>NUCLEOTIDE SEQUENCE [LARGE SCALE GENOMIC DNA]</scope>
    <source>
        <strain evidence="5">ATCC 43595 / DSM 2588 / LMG 13176 / NBRC 15968 / NCIMB 11800 / UQM 2034</strain>
    </source>
</reference>
<evidence type="ECO:0000313" key="4">
    <source>
        <dbReference type="EMBL" id="ACU58676.1"/>
    </source>
</evidence>
<evidence type="ECO:0000313" key="5">
    <source>
        <dbReference type="Proteomes" id="UP000002215"/>
    </source>
</evidence>
<dbReference type="EMBL" id="CP001699">
    <property type="protein sequence ID" value="ACU58676.1"/>
    <property type="molecule type" value="Genomic_DNA"/>
</dbReference>
<gene>
    <name evidence="4" type="ordered locus">Cpin_1178</name>
</gene>
<dbReference type="InterPro" id="IPR036890">
    <property type="entry name" value="HATPase_C_sf"/>
</dbReference>
<dbReference type="SUPFAM" id="SSF55874">
    <property type="entry name" value="ATPase domain of HSP90 chaperone/DNA topoisomerase II/histidine kinase"/>
    <property type="match status" value="1"/>
</dbReference>
<dbReference type="Proteomes" id="UP000002215">
    <property type="component" value="Chromosome"/>
</dbReference>
<dbReference type="PANTHER" id="PTHR34220">
    <property type="entry name" value="SENSOR HISTIDINE KINASE YPDA"/>
    <property type="match status" value="1"/>
</dbReference>
<keyword evidence="2" id="KW-1133">Transmembrane helix</keyword>
<dbReference type="OrthoDB" id="9792992at2"/>
<keyword evidence="2" id="KW-0812">Transmembrane</keyword>
<organism evidence="4 5">
    <name type="scientific">Chitinophaga pinensis (strain ATCC 43595 / DSM 2588 / LMG 13176 / NBRC 15968 / NCIMB 11800 / UQM 2034)</name>
    <dbReference type="NCBI Taxonomy" id="485918"/>
    <lineage>
        <taxon>Bacteria</taxon>
        <taxon>Pseudomonadati</taxon>
        <taxon>Bacteroidota</taxon>
        <taxon>Chitinophagia</taxon>
        <taxon>Chitinophagales</taxon>
        <taxon>Chitinophagaceae</taxon>
        <taxon>Chitinophaga</taxon>
    </lineage>
</organism>
<evidence type="ECO:0000256" key="1">
    <source>
        <dbReference type="SAM" id="MobiDB-lite"/>
    </source>
</evidence>
<accession>A0A979G0W1</accession>
<keyword evidence="2" id="KW-0472">Membrane</keyword>
<dbReference type="KEGG" id="cpi:Cpin_1178"/>
<dbReference type="InterPro" id="IPR010559">
    <property type="entry name" value="Sig_transdc_His_kin_internal"/>
</dbReference>
<dbReference type="AlphaFoldDB" id="A0A979G0W1"/>
<dbReference type="Gene3D" id="3.30.565.10">
    <property type="entry name" value="Histidine kinase-like ATPase, C-terminal domain"/>
    <property type="match status" value="1"/>
</dbReference>
<dbReference type="PANTHER" id="PTHR34220:SF7">
    <property type="entry name" value="SENSOR HISTIDINE KINASE YPDA"/>
    <property type="match status" value="1"/>
</dbReference>
<reference evidence="4 5" key="2">
    <citation type="journal article" date="2010" name="Stand. Genomic Sci.">
        <title>Complete genome sequence of Chitinophaga pinensis type strain (UQM 2034).</title>
        <authorList>
            <person name="Glavina Del Rio T."/>
            <person name="Abt B."/>
            <person name="Spring S."/>
            <person name="Lapidus A."/>
            <person name="Nolan M."/>
            <person name="Tice H."/>
            <person name="Copeland A."/>
            <person name="Cheng J.F."/>
            <person name="Chen F."/>
            <person name="Bruce D."/>
            <person name="Goodwin L."/>
            <person name="Pitluck S."/>
            <person name="Ivanova N."/>
            <person name="Mavromatis K."/>
            <person name="Mikhailova N."/>
            <person name="Pati A."/>
            <person name="Chen A."/>
            <person name="Palaniappan K."/>
            <person name="Land M."/>
            <person name="Hauser L."/>
            <person name="Chang Y.J."/>
            <person name="Jeffries C.D."/>
            <person name="Chain P."/>
            <person name="Saunders E."/>
            <person name="Detter J.C."/>
            <person name="Brettin T."/>
            <person name="Rohde M."/>
            <person name="Goker M."/>
            <person name="Bristow J."/>
            <person name="Eisen J.A."/>
            <person name="Markowitz V."/>
            <person name="Hugenholtz P."/>
            <person name="Kyrpides N.C."/>
            <person name="Klenk H.P."/>
            <person name="Lucas S."/>
        </authorList>
    </citation>
    <scope>NUCLEOTIDE SEQUENCE [LARGE SCALE GENOMIC DNA]</scope>
    <source>
        <strain evidence="5">ATCC 43595 / DSM 2588 / LMG 13176 / NBRC 15968 / NCIMB 11800 / UQM 2034</strain>
    </source>
</reference>
<dbReference type="GO" id="GO:0016020">
    <property type="term" value="C:membrane"/>
    <property type="evidence" value="ECO:0007669"/>
    <property type="project" value="InterPro"/>
</dbReference>
<dbReference type="GO" id="GO:0000155">
    <property type="term" value="F:phosphorelay sensor kinase activity"/>
    <property type="evidence" value="ECO:0007669"/>
    <property type="project" value="InterPro"/>
</dbReference>
<feature type="domain" description="Signal transduction histidine kinase internal region" evidence="3">
    <location>
        <begin position="225"/>
        <end position="304"/>
    </location>
</feature>
<feature type="transmembrane region" description="Helical" evidence="2">
    <location>
        <begin position="21"/>
        <end position="38"/>
    </location>
</feature>
<protein>
    <submittedName>
        <fullName evidence="4">Signal transduction histidine kinase, LytS</fullName>
    </submittedName>
</protein>
<dbReference type="Pfam" id="PF06580">
    <property type="entry name" value="His_kinase"/>
    <property type="match status" value="1"/>
</dbReference>
<evidence type="ECO:0000259" key="3">
    <source>
        <dbReference type="Pfam" id="PF06580"/>
    </source>
</evidence>
<name>A0A979G0W1_CHIPD</name>
<feature type="region of interest" description="Disordered" evidence="1">
    <location>
        <begin position="120"/>
        <end position="177"/>
    </location>
</feature>
<sequence length="413" mass="47240">MIAYICNNQNLLIMKGRVSQVLIHITGCVIFLALPIVFSPDASNLSDLWRYPPALKDFLVYLVILLFFYFNYFVLIPQYYFRRKYLAFFLISLICFTIIVLLPNMLVDFRGGPPREGYEWPANNPMPMPSDRHPHEMQHSPMEQADEMSRQGNDHPSLPDRSFSPQPPPGMGPGALPQYNHHPVSRSILLDIGHQVFLFLAVFFFSLILRITDRWRQTEKEKLNAELSYLKAQINPHFLFNILNTIYSLAVEKSDQTGTAVVKLSQMMRYVISDAGHQLVPLSREIDYLRNYIELQKMRFGDQLPLSFTVTGQATGQLIAPLILISFVENAFKHGVNAAENTDIKITVNILENRLHFSAFNNKVTIKELPETEGGIGLENTCKRLQLLYPASHTLVIKDEATYFEVSLSLQLS</sequence>
<feature type="transmembrane region" description="Helical" evidence="2">
    <location>
        <begin position="85"/>
        <end position="106"/>
    </location>
</feature>
<proteinExistence type="predicted"/>
<keyword evidence="4" id="KW-0808">Transferase</keyword>